<dbReference type="GO" id="GO:0070273">
    <property type="term" value="F:phosphatidylinositol-4-phosphate binding"/>
    <property type="evidence" value="ECO:0007669"/>
    <property type="project" value="InterPro"/>
</dbReference>
<comment type="caution">
    <text evidence="5">The sequence shown here is derived from an EMBL/GenBank/DDBJ whole genome shotgun (WGS) entry which is preliminary data.</text>
</comment>
<dbReference type="OrthoDB" id="4962633at2"/>
<dbReference type="Pfam" id="PF05719">
    <property type="entry name" value="GPP34"/>
    <property type="match status" value="1"/>
</dbReference>
<dbReference type="Gene3D" id="1.10.3630.10">
    <property type="entry name" value="yeast vps74-n-term truncation variant domain like"/>
    <property type="match status" value="1"/>
</dbReference>
<gene>
    <name evidence="5" type="ORF">DFJ68_0019</name>
</gene>
<accession>A0A495XUL9</accession>
<dbReference type="RefSeq" id="WP_147431481.1">
    <property type="nucleotide sequence ID" value="NZ_RBXT01000001.1"/>
</dbReference>
<dbReference type="GO" id="GO:0012505">
    <property type="term" value="C:endomembrane system"/>
    <property type="evidence" value="ECO:0007669"/>
    <property type="project" value="UniProtKB-ARBA"/>
</dbReference>
<name>A0A495XUL9_9MICO</name>
<evidence type="ECO:0000256" key="4">
    <source>
        <dbReference type="ARBA" id="ARBA00023136"/>
    </source>
</evidence>
<comment type="subcellular location">
    <subcellularLocation>
        <location evidence="1">Golgi apparatus membrane</location>
        <topology evidence="1">Peripheral membrane protein</topology>
        <orientation evidence="1">Cytoplasmic side</orientation>
    </subcellularLocation>
</comment>
<reference evidence="5 6" key="1">
    <citation type="submission" date="2018-10" db="EMBL/GenBank/DDBJ databases">
        <title>Sequencing the genomes of 1000 actinobacteria strains.</title>
        <authorList>
            <person name="Klenk H.-P."/>
        </authorList>
    </citation>
    <scope>NUCLEOTIDE SEQUENCE [LARGE SCALE GENOMIC DNA]</scope>
    <source>
        <strain evidence="5 6">DSM 44267</strain>
    </source>
</reference>
<proteinExistence type="predicted"/>
<keyword evidence="2" id="KW-0333">Golgi apparatus</keyword>
<keyword evidence="6" id="KW-1185">Reference proteome</keyword>
<dbReference type="Proteomes" id="UP000278440">
    <property type="component" value="Unassembled WGS sequence"/>
</dbReference>
<dbReference type="InterPro" id="IPR038261">
    <property type="entry name" value="GPP34-like_sf"/>
</dbReference>
<dbReference type="AlphaFoldDB" id="A0A495XUL9"/>
<dbReference type="GO" id="GO:0005737">
    <property type="term" value="C:cytoplasm"/>
    <property type="evidence" value="ECO:0007669"/>
    <property type="project" value="UniProtKB-ARBA"/>
</dbReference>
<protein>
    <submittedName>
        <fullName evidence="5">Golgi phosphoprotein 3 GPP34</fullName>
    </submittedName>
</protein>
<evidence type="ECO:0000313" key="5">
    <source>
        <dbReference type="EMBL" id="RKT76624.1"/>
    </source>
</evidence>
<evidence type="ECO:0000256" key="1">
    <source>
        <dbReference type="ARBA" id="ARBA00004255"/>
    </source>
</evidence>
<keyword evidence="4" id="KW-0472">Membrane</keyword>
<dbReference type="EMBL" id="RBXT01000001">
    <property type="protein sequence ID" value="RKT76624.1"/>
    <property type="molecule type" value="Genomic_DNA"/>
</dbReference>
<dbReference type="InterPro" id="IPR008628">
    <property type="entry name" value="GPP34-like"/>
</dbReference>
<evidence type="ECO:0000256" key="2">
    <source>
        <dbReference type="ARBA" id="ARBA00023034"/>
    </source>
</evidence>
<keyword evidence="3" id="KW-0446">Lipid-binding</keyword>
<organism evidence="5 6">
    <name type="scientific">Terracoccus luteus</name>
    <dbReference type="NCBI Taxonomy" id="53356"/>
    <lineage>
        <taxon>Bacteria</taxon>
        <taxon>Bacillati</taxon>
        <taxon>Actinomycetota</taxon>
        <taxon>Actinomycetes</taxon>
        <taxon>Micrococcales</taxon>
        <taxon>Intrasporangiaceae</taxon>
        <taxon>Terracoccus</taxon>
    </lineage>
</organism>
<evidence type="ECO:0000313" key="6">
    <source>
        <dbReference type="Proteomes" id="UP000278440"/>
    </source>
</evidence>
<sequence>MTITPLPLHAEFLLLAHDPETGKALVDGTPLKAALAGAALIELGLQEAVRLEGEGRDARLVATGADVSPELVEVLARADGHAPKKAVARMGGAESYTDRATRLREATWDRLESERLVRRDEDKVLGLFPVTRRIQTTAARATLVDTLRSAVLGSEPPGIRTVGLVSVAQASGVLAKVLPEIDKKQLKARAAEIGEGSWGGDAVAKAVADMQAALMAAVVVPVIVSSGSG</sequence>
<evidence type="ECO:0000256" key="3">
    <source>
        <dbReference type="ARBA" id="ARBA00023121"/>
    </source>
</evidence>